<sequence>MTRSVLFAGLLGGVLGAVIAFGLTRTFPFPVPPPPVPAPRPSDARPSAARQYTDDLIALLRAGNNEAFLKGVRQAFPVPDERFDVEVRVPLLKQRQLWEQEYGKGSDFEFIRETALGPNLVRCAYLEKFPRGCVVWYIVVYNGPTGWQVLAFNQLSLEAAFHLLN</sequence>
<dbReference type="RefSeq" id="WP_171474968.1">
    <property type="nucleotide sequence ID" value="NZ_CP053452.2"/>
</dbReference>
<dbReference type="KEGG" id="ftj:FTUN_7776"/>
<gene>
    <name evidence="1" type="ORF">FTUN_7776</name>
</gene>
<dbReference type="AlphaFoldDB" id="A0A6M5Z3Z1"/>
<name>A0A6M5Z3Z1_9BACT</name>
<dbReference type="Proteomes" id="UP000503447">
    <property type="component" value="Chromosome"/>
</dbReference>
<reference evidence="2" key="1">
    <citation type="submission" date="2020-05" db="EMBL/GenBank/DDBJ databases">
        <title>Frigoriglobus tundricola gen. nov., sp. nov., a psychrotolerant cellulolytic planctomycete of the family Gemmataceae with two divergent copies of 16S rRNA gene.</title>
        <authorList>
            <person name="Kulichevskaya I.S."/>
            <person name="Ivanova A.A."/>
            <person name="Naumoff D.G."/>
            <person name="Beletsky A.V."/>
            <person name="Rijpstra W.I.C."/>
            <person name="Sinninghe Damste J.S."/>
            <person name="Mardanov A.V."/>
            <person name="Ravin N.V."/>
            <person name="Dedysh S.N."/>
        </authorList>
    </citation>
    <scope>NUCLEOTIDE SEQUENCE [LARGE SCALE GENOMIC DNA]</scope>
    <source>
        <strain evidence="2">PL17</strain>
    </source>
</reference>
<evidence type="ECO:0000313" key="2">
    <source>
        <dbReference type="Proteomes" id="UP000503447"/>
    </source>
</evidence>
<keyword evidence="2" id="KW-1185">Reference proteome</keyword>
<organism evidence="1 2">
    <name type="scientific">Frigoriglobus tundricola</name>
    <dbReference type="NCBI Taxonomy" id="2774151"/>
    <lineage>
        <taxon>Bacteria</taxon>
        <taxon>Pseudomonadati</taxon>
        <taxon>Planctomycetota</taxon>
        <taxon>Planctomycetia</taxon>
        <taxon>Gemmatales</taxon>
        <taxon>Gemmataceae</taxon>
        <taxon>Frigoriglobus</taxon>
    </lineage>
</organism>
<evidence type="ECO:0000313" key="1">
    <source>
        <dbReference type="EMBL" id="QJX00152.1"/>
    </source>
</evidence>
<proteinExistence type="predicted"/>
<accession>A0A6M5Z3Z1</accession>
<dbReference type="EMBL" id="CP053452">
    <property type="protein sequence ID" value="QJX00152.1"/>
    <property type="molecule type" value="Genomic_DNA"/>
</dbReference>
<protein>
    <recommendedName>
        <fullName evidence="3">DUF4864 domain-containing protein</fullName>
    </recommendedName>
</protein>
<evidence type="ECO:0008006" key="3">
    <source>
        <dbReference type="Google" id="ProtNLM"/>
    </source>
</evidence>